<sequence>MWSPRTRGWSAPEHQHPDHAEVVPAPAGVAPGRRTARCATSRVPRPTRGWPRLPHALSHSVLVLPAMRG</sequence>
<dbReference type="AlphaFoldDB" id="A0A5N5WCJ4"/>
<feature type="region of interest" description="Disordered" evidence="1">
    <location>
        <begin position="1"/>
        <end position="53"/>
    </location>
</feature>
<protein>
    <submittedName>
        <fullName evidence="2">Uncharacterized protein</fullName>
    </submittedName>
</protein>
<proteinExistence type="predicted"/>
<feature type="compositionally biased region" description="Low complexity" evidence="1">
    <location>
        <begin position="22"/>
        <end position="32"/>
    </location>
</feature>
<comment type="caution">
    <text evidence="2">The sequence shown here is derived from an EMBL/GenBank/DDBJ whole genome shotgun (WGS) entry which is preliminary data.</text>
</comment>
<gene>
    <name evidence="2" type="ORF">FRZ00_05015</name>
</gene>
<dbReference type="Proteomes" id="UP000327000">
    <property type="component" value="Unassembled WGS sequence"/>
</dbReference>
<name>A0A5N5WCJ4_STRMB</name>
<accession>A0A5N5WCJ4</accession>
<evidence type="ECO:0000313" key="2">
    <source>
        <dbReference type="EMBL" id="KAB7849982.1"/>
    </source>
</evidence>
<keyword evidence="3" id="KW-1185">Reference proteome</keyword>
<organism evidence="2 3">
    <name type="scientific">Streptomyces mobaraensis</name>
    <name type="common">Streptoverticillium mobaraense</name>
    <dbReference type="NCBI Taxonomy" id="35621"/>
    <lineage>
        <taxon>Bacteria</taxon>
        <taxon>Bacillati</taxon>
        <taxon>Actinomycetota</taxon>
        <taxon>Actinomycetes</taxon>
        <taxon>Kitasatosporales</taxon>
        <taxon>Streptomycetaceae</taxon>
        <taxon>Streptomyces</taxon>
    </lineage>
</organism>
<evidence type="ECO:0000256" key="1">
    <source>
        <dbReference type="SAM" id="MobiDB-lite"/>
    </source>
</evidence>
<dbReference type="EMBL" id="VOKX01000009">
    <property type="protein sequence ID" value="KAB7849982.1"/>
    <property type="molecule type" value="Genomic_DNA"/>
</dbReference>
<reference evidence="2 3" key="1">
    <citation type="journal article" date="2019" name="Microb. Cell Fact.">
        <title>Exploring novel herbicidin analogues by transcriptional regulator overexpression and MS/MS molecular networking.</title>
        <authorList>
            <person name="Shi Y."/>
            <person name="Gu R."/>
            <person name="Li Y."/>
            <person name="Wang X."/>
            <person name="Ren W."/>
            <person name="Li X."/>
            <person name="Wang L."/>
            <person name="Xie Y."/>
            <person name="Hong B."/>
        </authorList>
    </citation>
    <scope>NUCLEOTIDE SEQUENCE [LARGE SCALE GENOMIC DNA]</scope>
    <source>
        <strain evidence="2 3">US-43</strain>
    </source>
</reference>
<evidence type="ECO:0000313" key="3">
    <source>
        <dbReference type="Proteomes" id="UP000327000"/>
    </source>
</evidence>